<dbReference type="PANTHER" id="PTHR42850">
    <property type="entry name" value="METALLOPHOSPHOESTERASE"/>
    <property type="match status" value="1"/>
</dbReference>
<dbReference type="Pfam" id="PF00149">
    <property type="entry name" value="Metallophos"/>
    <property type="match status" value="1"/>
</dbReference>
<dbReference type="InterPro" id="IPR050126">
    <property type="entry name" value="Ap4A_hydrolase"/>
</dbReference>
<dbReference type="InterPro" id="IPR029052">
    <property type="entry name" value="Metallo-depent_PP-like"/>
</dbReference>
<dbReference type="InterPro" id="IPR004843">
    <property type="entry name" value="Calcineurin-like_PHP"/>
</dbReference>
<reference evidence="2 3" key="1">
    <citation type="submission" date="2023-09" db="EMBL/GenBank/DDBJ databases">
        <title>Buttiauxella selenatireducens sp. nov., isolated from the rhizosphere of Cardamine hupingshanesis.</title>
        <authorList>
            <person name="Zhang S."/>
            <person name="Xu Z."/>
            <person name="Wang H."/>
            <person name="Guo Y."/>
        </authorList>
    </citation>
    <scope>NUCLEOTIDE SEQUENCE [LARGE SCALE GENOMIC DNA]</scope>
    <source>
        <strain evidence="2 3">R73</strain>
    </source>
</reference>
<keyword evidence="3" id="KW-1185">Reference proteome</keyword>
<dbReference type="EMBL" id="CP133838">
    <property type="protein sequence ID" value="WMY75397.1"/>
    <property type="molecule type" value="Genomic_DNA"/>
</dbReference>
<evidence type="ECO:0000313" key="3">
    <source>
        <dbReference type="Proteomes" id="UP001246690"/>
    </source>
</evidence>
<evidence type="ECO:0000259" key="1">
    <source>
        <dbReference type="PROSITE" id="PS00125"/>
    </source>
</evidence>
<dbReference type="InterPro" id="IPR006186">
    <property type="entry name" value="Ser/Thr-sp_prot-phosphatase"/>
</dbReference>
<feature type="domain" description="Serine/threonine specific protein phosphatases" evidence="1">
    <location>
        <begin position="107"/>
        <end position="112"/>
    </location>
</feature>
<organism evidence="2 3">
    <name type="scientific">Buttiauxella selenatireducens</name>
    <dbReference type="NCBI Taxonomy" id="3073902"/>
    <lineage>
        <taxon>Bacteria</taxon>
        <taxon>Pseudomonadati</taxon>
        <taxon>Pseudomonadota</taxon>
        <taxon>Gammaproteobacteria</taxon>
        <taxon>Enterobacterales</taxon>
        <taxon>Enterobacteriaceae</taxon>
        <taxon>Buttiauxella</taxon>
    </lineage>
</organism>
<dbReference type="PROSITE" id="PS00125">
    <property type="entry name" value="SER_THR_PHOSPHATASE"/>
    <property type="match status" value="1"/>
</dbReference>
<protein>
    <submittedName>
        <fullName evidence="2">Metallophosphoesterase</fullName>
    </submittedName>
</protein>
<sequence length="255" mass="28241">MAQINQIKNTTSFLIPANADTRESSHLKANPDTGFVNGYQKIIGTEYRNIFVVGDLHGCYSLLMSKLEEVAFDPSQDLLISVGDLIDRGQDSCECLALIEMPWFKAVRGNHEQMAIDAKNISGVRHWVGNGGAWFYQLDADKEILMRSLMVKVARLPLVLELVTGDKTIVIAHADYPDDSYEFGKSVCAEQVIWNRGRVNKSQEGRKSDIEGADLFVFGHTPVTSPVQFGNQLYIDSGAVFTGQLTLIQLQGEAI</sequence>
<dbReference type="Proteomes" id="UP001246690">
    <property type="component" value="Chromosome"/>
</dbReference>
<dbReference type="SUPFAM" id="SSF56300">
    <property type="entry name" value="Metallo-dependent phosphatases"/>
    <property type="match status" value="1"/>
</dbReference>
<proteinExistence type="predicted"/>
<dbReference type="Gene3D" id="3.60.21.10">
    <property type="match status" value="1"/>
</dbReference>
<evidence type="ECO:0000313" key="2">
    <source>
        <dbReference type="EMBL" id="WMY75397.1"/>
    </source>
</evidence>
<name>A0ABY9SH64_9ENTR</name>
<dbReference type="RefSeq" id="WP_309877794.1">
    <property type="nucleotide sequence ID" value="NZ_CP133838.1"/>
</dbReference>
<dbReference type="PANTHER" id="PTHR42850:SF10">
    <property type="entry name" value="SERINE_THREONINE-PROTEIN PHOSPHATASE 1"/>
    <property type="match status" value="1"/>
</dbReference>
<accession>A0ABY9SH64</accession>
<gene>
    <name evidence="2" type="ORF">RHD99_05405</name>
</gene>